<gene>
    <name evidence="3" type="ORF">ACFQ4H_24140</name>
</gene>
<name>A0ABW3YL00_9ACTN</name>
<evidence type="ECO:0000313" key="3">
    <source>
        <dbReference type="EMBL" id="MFD1324182.1"/>
    </source>
</evidence>
<feature type="region of interest" description="Disordered" evidence="1">
    <location>
        <begin position="58"/>
        <end position="94"/>
    </location>
</feature>
<feature type="compositionally biased region" description="Low complexity" evidence="1">
    <location>
        <begin position="62"/>
        <end position="78"/>
    </location>
</feature>
<evidence type="ECO:0000256" key="1">
    <source>
        <dbReference type="SAM" id="MobiDB-lite"/>
    </source>
</evidence>
<evidence type="ECO:0000313" key="4">
    <source>
        <dbReference type="Proteomes" id="UP001597260"/>
    </source>
</evidence>
<accession>A0ABW3YL00</accession>
<dbReference type="InterPro" id="IPR013429">
    <property type="entry name" value="Regulatory_FmdB_Zinc_ribbon"/>
</dbReference>
<keyword evidence="4" id="KW-1185">Reference proteome</keyword>
<organism evidence="3 4">
    <name type="scientific">Micromonospora sonneratiae</name>
    <dbReference type="NCBI Taxonomy" id="1184706"/>
    <lineage>
        <taxon>Bacteria</taxon>
        <taxon>Bacillati</taxon>
        <taxon>Actinomycetota</taxon>
        <taxon>Actinomycetes</taxon>
        <taxon>Micromonosporales</taxon>
        <taxon>Micromonosporaceae</taxon>
        <taxon>Micromonospora</taxon>
    </lineage>
</organism>
<proteinExistence type="predicted"/>
<dbReference type="SMART" id="SM00834">
    <property type="entry name" value="CxxC_CXXC_SSSS"/>
    <property type="match status" value="1"/>
</dbReference>
<comment type="caution">
    <text evidence="3">The sequence shown here is derived from an EMBL/GenBank/DDBJ whole genome shotgun (WGS) entry which is preliminary data.</text>
</comment>
<evidence type="ECO:0000259" key="2">
    <source>
        <dbReference type="SMART" id="SM00834"/>
    </source>
</evidence>
<feature type="domain" description="Putative regulatory protein FmdB zinc ribbon" evidence="2">
    <location>
        <begin position="1"/>
        <end position="41"/>
    </location>
</feature>
<dbReference type="Proteomes" id="UP001597260">
    <property type="component" value="Unassembled WGS sequence"/>
</dbReference>
<dbReference type="RefSeq" id="WP_377574388.1">
    <property type="nucleotide sequence ID" value="NZ_JBHTMP010000043.1"/>
</dbReference>
<reference evidence="4" key="1">
    <citation type="journal article" date="2019" name="Int. J. Syst. Evol. Microbiol.">
        <title>The Global Catalogue of Microorganisms (GCM) 10K type strain sequencing project: providing services to taxonomists for standard genome sequencing and annotation.</title>
        <authorList>
            <consortium name="The Broad Institute Genomics Platform"/>
            <consortium name="The Broad Institute Genome Sequencing Center for Infectious Disease"/>
            <person name="Wu L."/>
            <person name="Ma J."/>
        </authorList>
    </citation>
    <scope>NUCLEOTIDE SEQUENCE [LARGE SCALE GENOMIC DNA]</scope>
    <source>
        <strain evidence="4">JCM 31037</strain>
    </source>
</reference>
<protein>
    <submittedName>
        <fullName evidence="3">Zinc ribbon domain-containing protein</fullName>
    </submittedName>
</protein>
<dbReference type="EMBL" id="JBHTMP010000043">
    <property type="protein sequence ID" value="MFD1324182.1"/>
    <property type="molecule type" value="Genomic_DNA"/>
</dbReference>
<sequence>MATYEYRCPQDGPFQVTLPIGSADSRSRCTVCGKESVRVFSTPMLARTPRSLALAIDRTESSSETPEVVSRIPAGPSPARRRPPNPAHARLPRL</sequence>